<dbReference type="AlphaFoldDB" id="A0A1A9KKV0"/>
<protein>
    <submittedName>
        <fullName evidence="2">Pilus assembly protein PilE</fullName>
    </submittedName>
</protein>
<dbReference type="NCBIfam" id="TIGR02532">
    <property type="entry name" value="IV_pilin_GFxxxE"/>
    <property type="match status" value="1"/>
</dbReference>
<keyword evidence="1" id="KW-0812">Transmembrane</keyword>
<name>A0A1A9KKV0_9PSED</name>
<keyword evidence="1" id="KW-1133">Transmembrane helix</keyword>
<gene>
    <name evidence="2" type="ORF">A9C11_28770</name>
</gene>
<dbReference type="InterPro" id="IPR012902">
    <property type="entry name" value="N_methyl_site"/>
</dbReference>
<dbReference type="GO" id="GO:0043683">
    <property type="term" value="P:type IV pilus assembly"/>
    <property type="evidence" value="ECO:0007669"/>
    <property type="project" value="InterPro"/>
</dbReference>
<dbReference type="Pfam" id="PF07963">
    <property type="entry name" value="N_methyl"/>
    <property type="match status" value="1"/>
</dbReference>
<dbReference type="Pfam" id="PF16732">
    <property type="entry name" value="ComP_DUS"/>
    <property type="match status" value="1"/>
</dbReference>
<dbReference type="Gene3D" id="3.30.700.10">
    <property type="entry name" value="Glycoprotein, Type 4 Pilin"/>
    <property type="match status" value="1"/>
</dbReference>
<evidence type="ECO:0000256" key="1">
    <source>
        <dbReference type="SAM" id="Phobius"/>
    </source>
</evidence>
<dbReference type="EMBL" id="CP015878">
    <property type="protein sequence ID" value="ANI17740.1"/>
    <property type="molecule type" value="Genomic_DNA"/>
</dbReference>
<evidence type="ECO:0000313" key="3">
    <source>
        <dbReference type="Proteomes" id="UP000077748"/>
    </source>
</evidence>
<feature type="transmembrane region" description="Helical" evidence="1">
    <location>
        <begin position="12"/>
        <end position="30"/>
    </location>
</feature>
<reference evidence="2 3" key="1">
    <citation type="submission" date="2016-05" db="EMBL/GenBank/DDBJ databases">
        <title>Genome Sequence of Pseudomonas citronellolis Strain SJTE-3, an Estrogens and Persistent Organic Pollutants degradation strain.</title>
        <authorList>
            <person name="Liang R."/>
        </authorList>
    </citation>
    <scope>NUCLEOTIDE SEQUENCE [LARGE SCALE GENOMIC DNA]</scope>
    <source>
        <strain evidence="2 3">SJTE-3</strain>
    </source>
</reference>
<accession>A0A1A9KKV0</accession>
<proteinExistence type="predicted"/>
<dbReference type="RefSeq" id="WP_064584664.1">
    <property type="nucleotide sequence ID" value="NZ_CP015878.1"/>
</dbReference>
<keyword evidence="1" id="KW-0472">Membrane</keyword>
<dbReference type="SUPFAM" id="SSF54523">
    <property type="entry name" value="Pili subunits"/>
    <property type="match status" value="1"/>
</dbReference>
<sequence length="131" mass="14239">MSGQNGFSLLELMIAVVIVGILASVAYPSYVEYVRRSDRAEGQALLMEAAARQERFFAQNRRYVVANADIASLGLQASSRNGRYVLTLSAGEDGDGGYLLKVTPKRNDPRCGPLTLNALGQRSPATAECWR</sequence>
<evidence type="ECO:0000313" key="2">
    <source>
        <dbReference type="EMBL" id="ANI17740.1"/>
    </source>
</evidence>
<dbReference type="InterPro" id="IPR045584">
    <property type="entry name" value="Pilin-like"/>
</dbReference>
<dbReference type="InterPro" id="IPR031982">
    <property type="entry name" value="PilE-like"/>
</dbReference>
<dbReference type="Proteomes" id="UP000077748">
    <property type="component" value="Chromosome"/>
</dbReference>
<organism evidence="2 3">
    <name type="scientific">Pseudomonas citronellolis</name>
    <dbReference type="NCBI Taxonomy" id="53408"/>
    <lineage>
        <taxon>Bacteria</taxon>
        <taxon>Pseudomonadati</taxon>
        <taxon>Pseudomonadota</taxon>
        <taxon>Gammaproteobacteria</taxon>
        <taxon>Pseudomonadales</taxon>
        <taxon>Pseudomonadaceae</taxon>
        <taxon>Pseudomonas</taxon>
    </lineage>
</organism>